<dbReference type="AlphaFoldDB" id="A0A501XD79"/>
<evidence type="ECO:0000313" key="3">
    <source>
        <dbReference type="Proteomes" id="UP000319897"/>
    </source>
</evidence>
<sequence>MMGGRPTLEAKLADLANKFRFVGMALVLIAALAFIFDPRGDDWPFDLLSFVLAIMLAIGCTLLVCGQLMVRKLVGFGSMEPPPVTIPKFKD</sequence>
<keyword evidence="3" id="KW-1185">Reference proteome</keyword>
<organism evidence="2 3">
    <name type="scientific">Sandaracinobacter neustonicus</name>
    <dbReference type="NCBI Taxonomy" id="1715348"/>
    <lineage>
        <taxon>Bacteria</taxon>
        <taxon>Pseudomonadati</taxon>
        <taxon>Pseudomonadota</taxon>
        <taxon>Alphaproteobacteria</taxon>
        <taxon>Sphingomonadales</taxon>
        <taxon>Sphingosinicellaceae</taxon>
        <taxon>Sandaracinobacter</taxon>
    </lineage>
</organism>
<accession>A0A501XD79</accession>
<feature type="transmembrane region" description="Helical" evidence="1">
    <location>
        <begin position="48"/>
        <end position="70"/>
    </location>
</feature>
<evidence type="ECO:0000256" key="1">
    <source>
        <dbReference type="SAM" id="Phobius"/>
    </source>
</evidence>
<keyword evidence="1" id="KW-0472">Membrane</keyword>
<dbReference type="EMBL" id="VFSU01000034">
    <property type="protein sequence ID" value="TPE58545.1"/>
    <property type="molecule type" value="Genomic_DNA"/>
</dbReference>
<dbReference type="Proteomes" id="UP000319897">
    <property type="component" value="Unassembled WGS sequence"/>
</dbReference>
<keyword evidence="1" id="KW-0812">Transmembrane</keyword>
<reference evidence="2 3" key="1">
    <citation type="submission" date="2019-06" db="EMBL/GenBank/DDBJ databases">
        <authorList>
            <person name="Lee I."/>
            <person name="Jang G.I."/>
            <person name="Hwang C.Y."/>
        </authorList>
    </citation>
    <scope>NUCLEOTIDE SEQUENCE [LARGE SCALE GENOMIC DNA]</scope>
    <source>
        <strain evidence="2 3">PAMC 28131</strain>
    </source>
</reference>
<name>A0A501XD79_9SPHN</name>
<protein>
    <submittedName>
        <fullName evidence="2">Uncharacterized protein</fullName>
    </submittedName>
</protein>
<dbReference type="RefSeq" id="WP_140929397.1">
    <property type="nucleotide sequence ID" value="NZ_VFSU01000034.1"/>
</dbReference>
<feature type="transmembrane region" description="Helical" evidence="1">
    <location>
        <begin position="21"/>
        <end position="36"/>
    </location>
</feature>
<keyword evidence="1" id="KW-1133">Transmembrane helix</keyword>
<proteinExistence type="predicted"/>
<comment type="caution">
    <text evidence="2">The sequence shown here is derived from an EMBL/GenBank/DDBJ whole genome shotgun (WGS) entry which is preliminary data.</text>
</comment>
<dbReference type="OrthoDB" id="7595853at2"/>
<evidence type="ECO:0000313" key="2">
    <source>
        <dbReference type="EMBL" id="TPE58545.1"/>
    </source>
</evidence>
<gene>
    <name evidence="2" type="ORF">FJQ54_15895</name>
</gene>